<reference evidence="1 2" key="1">
    <citation type="submission" date="2024-01" db="EMBL/GenBank/DDBJ databases">
        <title>The genome of the rayed Mediterranean limpet Patella caerulea (Linnaeus, 1758).</title>
        <authorList>
            <person name="Anh-Thu Weber A."/>
            <person name="Halstead-Nussloch G."/>
        </authorList>
    </citation>
    <scope>NUCLEOTIDE SEQUENCE [LARGE SCALE GENOMIC DNA]</scope>
    <source>
        <strain evidence="1">AATW-2023a</strain>
        <tissue evidence="1">Whole specimen</tissue>
    </source>
</reference>
<accession>A0AAN8PQW9</accession>
<evidence type="ECO:0000313" key="2">
    <source>
        <dbReference type="Proteomes" id="UP001347796"/>
    </source>
</evidence>
<dbReference type="Proteomes" id="UP001347796">
    <property type="component" value="Unassembled WGS sequence"/>
</dbReference>
<dbReference type="AlphaFoldDB" id="A0AAN8PQW9"/>
<comment type="caution">
    <text evidence="1">The sequence shown here is derived from an EMBL/GenBank/DDBJ whole genome shotgun (WGS) entry which is preliminary data.</text>
</comment>
<organism evidence="1 2">
    <name type="scientific">Patella caerulea</name>
    <name type="common">Rayed Mediterranean limpet</name>
    <dbReference type="NCBI Taxonomy" id="87958"/>
    <lineage>
        <taxon>Eukaryota</taxon>
        <taxon>Metazoa</taxon>
        <taxon>Spiralia</taxon>
        <taxon>Lophotrochozoa</taxon>
        <taxon>Mollusca</taxon>
        <taxon>Gastropoda</taxon>
        <taxon>Patellogastropoda</taxon>
        <taxon>Patelloidea</taxon>
        <taxon>Patellidae</taxon>
        <taxon>Patella</taxon>
    </lineage>
</organism>
<protein>
    <submittedName>
        <fullName evidence="1">Uncharacterized protein</fullName>
    </submittedName>
</protein>
<dbReference type="EMBL" id="JAZGQO010000010">
    <property type="protein sequence ID" value="KAK6176381.1"/>
    <property type="molecule type" value="Genomic_DNA"/>
</dbReference>
<name>A0AAN8PQW9_PATCE</name>
<sequence>MPGLVLWRNTENEEMCKVLFEERKMNYFNDFQNIMVDNCVCSACKYLRRKPTSGRSRLINDMDIESKTISKPDYSTLTHEQMKNRKVFRSKSLDLSLDSDALSMEKTFGSIISFDLLKEMIHCFKLNLLLTKAHFGLENRPHKYTCTLKSLAQAKLLELERTCSNSFKDNTCSSGTFQSEKNCVDEPFNDYKIGFVDETREDDSDVIEDDKNCAGNKDSARDSDNSWNIWNGNTIQLKIPGSSEESSKRQLPRMSYQYLLFSRGNISARSKFFKFFTETKGFLGHTGNSCLCCNEGRKKPLYQR</sequence>
<proteinExistence type="predicted"/>
<evidence type="ECO:0000313" key="1">
    <source>
        <dbReference type="EMBL" id="KAK6176381.1"/>
    </source>
</evidence>
<keyword evidence="2" id="KW-1185">Reference proteome</keyword>
<gene>
    <name evidence="1" type="ORF">SNE40_014679</name>
</gene>